<evidence type="ECO:0000313" key="2">
    <source>
        <dbReference type="Proteomes" id="UP001485043"/>
    </source>
</evidence>
<reference evidence="1 2" key="1">
    <citation type="journal article" date="2024" name="Nat. Commun.">
        <title>Phylogenomics reveals the evolutionary origins of lichenization in chlorophyte algae.</title>
        <authorList>
            <person name="Puginier C."/>
            <person name="Libourel C."/>
            <person name="Otte J."/>
            <person name="Skaloud P."/>
            <person name="Haon M."/>
            <person name="Grisel S."/>
            <person name="Petersen M."/>
            <person name="Berrin J.G."/>
            <person name="Delaux P.M."/>
            <person name="Dal Grande F."/>
            <person name="Keller J."/>
        </authorList>
    </citation>
    <scope>NUCLEOTIDE SEQUENCE [LARGE SCALE GENOMIC DNA]</scope>
    <source>
        <strain evidence="1 2">SAG 2523</strain>
    </source>
</reference>
<sequence length="97" mass="9913">MGRAPALFHSSGASLPTTPICHDRVGLPDNCKFATTDALAAAIATGRLPDRAGHVVATASYATLALTGSSIALITMLSVREETGLVSDTATSNEEND</sequence>
<protein>
    <submittedName>
        <fullName evidence="1">Uncharacterized protein</fullName>
    </submittedName>
</protein>
<name>A0AAW1S546_9CHLO</name>
<proteinExistence type="predicted"/>
<keyword evidence="2" id="KW-1185">Reference proteome</keyword>
<gene>
    <name evidence="1" type="ORF">WJX84_011629</name>
</gene>
<organism evidence="1 2">
    <name type="scientific">Apatococcus fuscideae</name>
    <dbReference type="NCBI Taxonomy" id="2026836"/>
    <lineage>
        <taxon>Eukaryota</taxon>
        <taxon>Viridiplantae</taxon>
        <taxon>Chlorophyta</taxon>
        <taxon>core chlorophytes</taxon>
        <taxon>Trebouxiophyceae</taxon>
        <taxon>Chlorellales</taxon>
        <taxon>Chlorellaceae</taxon>
        <taxon>Apatococcus</taxon>
    </lineage>
</organism>
<dbReference type="EMBL" id="JALJOV010001813">
    <property type="protein sequence ID" value="KAK9840678.1"/>
    <property type="molecule type" value="Genomic_DNA"/>
</dbReference>
<accession>A0AAW1S546</accession>
<comment type="caution">
    <text evidence="1">The sequence shown here is derived from an EMBL/GenBank/DDBJ whole genome shotgun (WGS) entry which is preliminary data.</text>
</comment>
<evidence type="ECO:0000313" key="1">
    <source>
        <dbReference type="EMBL" id="KAK9840678.1"/>
    </source>
</evidence>
<dbReference type="Proteomes" id="UP001485043">
    <property type="component" value="Unassembled WGS sequence"/>
</dbReference>
<dbReference type="AlphaFoldDB" id="A0AAW1S546"/>